<gene>
    <name evidence="9" type="ORF">DI609_06220</name>
</gene>
<protein>
    <recommendedName>
        <fullName evidence="8">Glycine transporter domain-containing protein</fullName>
    </recommendedName>
</protein>
<organism evidence="9 10">
    <name type="scientific">Corynebacterium urealyticum</name>
    <dbReference type="NCBI Taxonomy" id="43771"/>
    <lineage>
        <taxon>Bacteria</taxon>
        <taxon>Bacillati</taxon>
        <taxon>Actinomycetota</taxon>
        <taxon>Actinomycetes</taxon>
        <taxon>Mycobacteriales</taxon>
        <taxon>Corynebacteriaceae</taxon>
        <taxon>Corynebacterium</taxon>
    </lineage>
</organism>
<evidence type="ECO:0000256" key="2">
    <source>
        <dbReference type="ARBA" id="ARBA00008193"/>
    </source>
</evidence>
<evidence type="ECO:0000259" key="8">
    <source>
        <dbReference type="Pfam" id="PF03458"/>
    </source>
</evidence>
<sequence length="250" mass="26232">MIQDVDPLINSLYQAFDLIGVVLNGIIGGTIARRREFDIIGFVFLALFSGLAGGMIRDMLIASGPAAAISDPLYLTLACVGALIAFLTDLKGKAWEIFREHGDAIILGVWSTTGCVKALANGMPLIACVFLGVLTAVGGGMVRDVASGMIPAVFGGTPLYAVPAVLTGVVMVGFAHFDHFALGMIIAPIVGSGMAITSYWRGWVLPRAGVAPVNDTAAQVAAIAKKAELKGFRRGHGKRKKLPHQDSNLE</sequence>
<keyword evidence="5 7" id="KW-1133">Transmembrane helix</keyword>
<evidence type="ECO:0000256" key="3">
    <source>
        <dbReference type="ARBA" id="ARBA00022475"/>
    </source>
</evidence>
<feature type="transmembrane region" description="Helical" evidence="7">
    <location>
        <begin position="72"/>
        <end position="90"/>
    </location>
</feature>
<feature type="transmembrane region" description="Helical" evidence="7">
    <location>
        <begin position="39"/>
        <end position="60"/>
    </location>
</feature>
<dbReference type="GO" id="GO:0005886">
    <property type="term" value="C:plasma membrane"/>
    <property type="evidence" value="ECO:0007669"/>
    <property type="project" value="UniProtKB-SubCell"/>
</dbReference>
<keyword evidence="6 7" id="KW-0472">Membrane</keyword>
<dbReference type="InterPro" id="IPR005115">
    <property type="entry name" value="Gly_transporter"/>
</dbReference>
<proteinExistence type="inferred from homology"/>
<dbReference type="AlphaFoldDB" id="A0A2W5B4Z1"/>
<keyword evidence="3" id="KW-1003">Cell membrane</keyword>
<comment type="subcellular location">
    <subcellularLocation>
        <location evidence="1">Cell membrane</location>
        <topology evidence="1">Multi-pass membrane protein</topology>
    </subcellularLocation>
</comment>
<evidence type="ECO:0000313" key="9">
    <source>
        <dbReference type="EMBL" id="PZP00498.1"/>
    </source>
</evidence>
<feature type="transmembrane region" description="Helical" evidence="7">
    <location>
        <begin position="180"/>
        <end position="200"/>
    </location>
</feature>
<evidence type="ECO:0000256" key="7">
    <source>
        <dbReference type="SAM" id="Phobius"/>
    </source>
</evidence>
<evidence type="ECO:0000256" key="4">
    <source>
        <dbReference type="ARBA" id="ARBA00022692"/>
    </source>
</evidence>
<reference evidence="9 10" key="1">
    <citation type="submission" date="2017-11" db="EMBL/GenBank/DDBJ databases">
        <title>Infants hospitalized years apart are colonized by the same room-sourced microbial strains.</title>
        <authorList>
            <person name="Brooks B."/>
            <person name="Olm M.R."/>
            <person name="Firek B.A."/>
            <person name="Baker R."/>
            <person name="Thomas B.C."/>
            <person name="Morowitz M.J."/>
            <person name="Banfield J.F."/>
        </authorList>
    </citation>
    <scope>NUCLEOTIDE SEQUENCE [LARGE SCALE GENOMIC DNA]</scope>
    <source>
        <strain evidence="9">S2_012_000_R3_87</strain>
    </source>
</reference>
<feature type="domain" description="Glycine transporter" evidence="8">
    <location>
        <begin position="15"/>
        <end position="88"/>
    </location>
</feature>
<dbReference type="Proteomes" id="UP000249451">
    <property type="component" value="Unassembled WGS sequence"/>
</dbReference>
<dbReference type="PANTHER" id="PTHR30506:SF3">
    <property type="entry name" value="UPF0126 INNER MEMBRANE PROTEIN YADS-RELATED"/>
    <property type="match status" value="1"/>
</dbReference>
<dbReference type="Pfam" id="PF03458">
    <property type="entry name" value="Gly_transporter"/>
    <property type="match status" value="2"/>
</dbReference>
<feature type="transmembrane region" description="Helical" evidence="7">
    <location>
        <begin position="149"/>
        <end position="174"/>
    </location>
</feature>
<evidence type="ECO:0000313" key="10">
    <source>
        <dbReference type="Proteomes" id="UP000249451"/>
    </source>
</evidence>
<comment type="similarity">
    <text evidence="2">Belongs to the UPF0126 family.</text>
</comment>
<evidence type="ECO:0000256" key="1">
    <source>
        <dbReference type="ARBA" id="ARBA00004651"/>
    </source>
</evidence>
<accession>A0A2W5B4Z1</accession>
<comment type="caution">
    <text evidence="9">The sequence shown here is derived from an EMBL/GenBank/DDBJ whole genome shotgun (WGS) entry which is preliminary data.</text>
</comment>
<evidence type="ECO:0000256" key="6">
    <source>
        <dbReference type="ARBA" id="ARBA00023136"/>
    </source>
</evidence>
<dbReference type="PANTHER" id="PTHR30506">
    <property type="entry name" value="INNER MEMBRANE PROTEIN"/>
    <property type="match status" value="1"/>
</dbReference>
<keyword evidence="4 7" id="KW-0812">Transmembrane</keyword>
<evidence type="ECO:0000256" key="5">
    <source>
        <dbReference type="ARBA" id="ARBA00022989"/>
    </source>
</evidence>
<name>A0A2W5B4Z1_9CORY</name>
<feature type="domain" description="Glycine transporter" evidence="8">
    <location>
        <begin position="103"/>
        <end position="175"/>
    </location>
</feature>
<dbReference type="EMBL" id="QFNY01000126">
    <property type="protein sequence ID" value="PZP00498.1"/>
    <property type="molecule type" value="Genomic_DNA"/>
</dbReference>
<feature type="transmembrane region" description="Helical" evidence="7">
    <location>
        <begin position="12"/>
        <end position="32"/>
    </location>
</feature>
<feature type="transmembrane region" description="Helical" evidence="7">
    <location>
        <begin position="125"/>
        <end position="142"/>
    </location>
</feature>